<accession>A0AAI9T692</accession>
<proteinExistence type="predicted"/>
<keyword evidence="2" id="KW-1185">Reference proteome</keyword>
<evidence type="ECO:0000313" key="1">
    <source>
        <dbReference type="EMBL" id="KAJ9480694.1"/>
    </source>
</evidence>
<feature type="non-terminal residue" evidence="1">
    <location>
        <position position="55"/>
    </location>
</feature>
<reference evidence="1" key="2">
    <citation type="journal article" date="2016" name="Fungal Biol.">
        <title>Ochratoxin A production by Penicillium thymicola.</title>
        <authorList>
            <person name="Nguyen H.D.T."/>
            <person name="McMullin D.R."/>
            <person name="Ponomareva E."/>
            <person name="Riley R."/>
            <person name="Pomraning K.R."/>
            <person name="Baker S.E."/>
            <person name="Seifert K.A."/>
        </authorList>
    </citation>
    <scope>NUCLEOTIDE SEQUENCE</scope>
    <source>
        <strain evidence="1">DAOM 180753</strain>
    </source>
</reference>
<name>A0AAI9T692_PENTH</name>
<reference evidence="1" key="1">
    <citation type="submission" date="2015-06" db="EMBL/GenBank/DDBJ databases">
        <authorList>
            <person name="Nguyen H."/>
        </authorList>
    </citation>
    <scope>NUCLEOTIDE SEQUENCE</scope>
    <source>
        <strain evidence="1">DAOM 180753</strain>
    </source>
</reference>
<sequence length="55" mass="6260">MYDKTRILHLYTCTEYTCTLVHLSIGCYTQIGRPASSWRCSTSSAANCRQITPAW</sequence>
<evidence type="ECO:0000313" key="2">
    <source>
        <dbReference type="Proteomes" id="UP001227192"/>
    </source>
</evidence>
<organism evidence="1 2">
    <name type="scientific">Penicillium thymicola</name>
    <dbReference type="NCBI Taxonomy" id="293382"/>
    <lineage>
        <taxon>Eukaryota</taxon>
        <taxon>Fungi</taxon>
        <taxon>Dikarya</taxon>
        <taxon>Ascomycota</taxon>
        <taxon>Pezizomycotina</taxon>
        <taxon>Eurotiomycetes</taxon>
        <taxon>Eurotiomycetidae</taxon>
        <taxon>Eurotiales</taxon>
        <taxon>Aspergillaceae</taxon>
        <taxon>Penicillium</taxon>
    </lineage>
</organism>
<dbReference type="Proteomes" id="UP001227192">
    <property type="component" value="Unassembled WGS sequence"/>
</dbReference>
<dbReference type="PROSITE" id="PS51257">
    <property type="entry name" value="PROKAR_LIPOPROTEIN"/>
    <property type="match status" value="1"/>
</dbReference>
<dbReference type="AlphaFoldDB" id="A0AAI9T692"/>
<gene>
    <name evidence="1" type="ORF">VN97_g12839</name>
</gene>
<dbReference type="EMBL" id="LACB01001160">
    <property type="protein sequence ID" value="KAJ9480694.1"/>
    <property type="molecule type" value="Genomic_DNA"/>
</dbReference>
<comment type="caution">
    <text evidence="1">The sequence shown here is derived from an EMBL/GenBank/DDBJ whole genome shotgun (WGS) entry which is preliminary data.</text>
</comment>
<protein>
    <submittedName>
        <fullName evidence="1">Uncharacterized protein</fullName>
    </submittedName>
</protein>